<keyword evidence="3" id="KW-1185">Reference proteome</keyword>
<evidence type="ECO:0000313" key="2">
    <source>
        <dbReference type="EMBL" id="KAL2649421.1"/>
    </source>
</evidence>
<evidence type="ECO:0000256" key="1">
    <source>
        <dbReference type="SAM" id="MobiDB-lite"/>
    </source>
</evidence>
<evidence type="ECO:0000313" key="3">
    <source>
        <dbReference type="Proteomes" id="UP001605036"/>
    </source>
</evidence>
<dbReference type="AlphaFoldDB" id="A0ABD1ZEK9"/>
<name>A0ABD1ZEK9_9MARC</name>
<reference evidence="2 3" key="1">
    <citation type="submission" date="2024-09" db="EMBL/GenBank/DDBJ databases">
        <title>Chromosome-scale assembly of Riccia fluitans.</title>
        <authorList>
            <person name="Paukszto L."/>
            <person name="Sawicki J."/>
            <person name="Karawczyk K."/>
            <person name="Piernik-Szablinska J."/>
            <person name="Szczecinska M."/>
            <person name="Mazdziarz M."/>
        </authorList>
    </citation>
    <scope>NUCLEOTIDE SEQUENCE [LARGE SCALE GENOMIC DNA]</scope>
    <source>
        <strain evidence="2">Rf_01</strain>
        <tissue evidence="2">Aerial parts of the thallus</tissue>
    </source>
</reference>
<protein>
    <submittedName>
        <fullName evidence="2">Uncharacterized protein</fullName>
    </submittedName>
</protein>
<feature type="region of interest" description="Disordered" evidence="1">
    <location>
        <begin position="111"/>
        <end position="131"/>
    </location>
</feature>
<accession>A0ABD1ZEK9</accession>
<organism evidence="2 3">
    <name type="scientific">Riccia fluitans</name>
    <dbReference type="NCBI Taxonomy" id="41844"/>
    <lineage>
        <taxon>Eukaryota</taxon>
        <taxon>Viridiplantae</taxon>
        <taxon>Streptophyta</taxon>
        <taxon>Embryophyta</taxon>
        <taxon>Marchantiophyta</taxon>
        <taxon>Marchantiopsida</taxon>
        <taxon>Marchantiidae</taxon>
        <taxon>Marchantiales</taxon>
        <taxon>Ricciaceae</taxon>
        <taxon>Riccia</taxon>
    </lineage>
</organism>
<comment type="caution">
    <text evidence="2">The sequence shown here is derived from an EMBL/GenBank/DDBJ whole genome shotgun (WGS) entry which is preliminary data.</text>
</comment>
<proteinExistence type="predicted"/>
<gene>
    <name evidence="2" type="ORF">R1flu_017549</name>
</gene>
<dbReference type="Proteomes" id="UP001605036">
    <property type="component" value="Unassembled WGS sequence"/>
</dbReference>
<sequence>MKSHKQNNTSNEIVKAEFSFRERHNNPQGCSLKDCISWRLLRLSGRIPMYRALIYRPDKFETEAVENRCIVTSEPKLFKGLGYEDFNEYLSKHNILTGDDPLTTRLRLRQHHTDPVKSGGTGSPTSQEISTKAKEAPLNSYGIDSLELDGFEKMTPLEIAVQLVGQVQSSAYFVRPEHFIIRVAEEATILFNRMLGKHVIEGSKQWKAFQASQEANNEIQFILNVYVDLTHVLCTFLEKEGLGVIDYPDYVHMIME</sequence>
<dbReference type="EMBL" id="JBHFFA010000001">
    <property type="protein sequence ID" value="KAL2649421.1"/>
    <property type="molecule type" value="Genomic_DNA"/>
</dbReference>